<keyword evidence="2" id="KW-1185">Reference proteome</keyword>
<dbReference type="OrthoDB" id="23364at2157"/>
<dbReference type="InterPro" id="IPR047707">
    <property type="entry name" value="VdcD-like"/>
</dbReference>
<accession>C7NPF5</accession>
<evidence type="ECO:0000313" key="2">
    <source>
        <dbReference type="Proteomes" id="UP000002071"/>
    </source>
</evidence>
<dbReference type="InterPro" id="IPR024064">
    <property type="entry name" value="FdhE-like_sf"/>
</dbReference>
<dbReference type="RefSeq" id="WP_015790273.1">
    <property type="nucleotide sequence ID" value="NC_013158.1"/>
</dbReference>
<proteinExistence type="predicted"/>
<sequence>MSALQLHRCPACGSEDRTKVDQQAVPGGTDWRYYECSSCGYEWRE</sequence>
<reference evidence="1 2" key="1">
    <citation type="journal article" date="2009" name="Stand. Genomic Sci.">
        <title>Complete genome sequence of Halorhabdus utahensis type strain (AX-2).</title>
        <authorList>
            <person name="Anderson I."/>
            <person name="Tindall B.J."/>
            <person name="Pomrenke H."/>
            <person name="Goker M."/>
            <person name="Lapidus A."/>
            <person name="Nolan M."/>
            <person name="Copeland A."/>
            <person name="Glavina Del Rio T."/>
            <person name="Chen F."/>
            <person name="Tice H."/>
            <person name="Cheng J.F."/>
            <person name="Lucas S."/>
            <person name="Chertkov O."/>
            <person name="Bruce D."/>
            <person name="Brettin T."/>
            <person name="Detter J.C."/>
            <person name="Han C."/>
            <person name="Goodwin L."/>
            <person name="Land M."/>
            <person name="Hauser L."/>
            <person name="Chang Y.J."/>
            <person name="Jeffries C.D."/>
            <person name="Pitluck S."/>
            <person name="Pati A."/>
            <person name="Mavromatis K."/>
            <person name="Ivanova N."/>
            <person name="Ovchinnikova G."/>
            <person name="Chen A."/>
            <person name="Palaniappan K."/>
            <person name="Chain P."/>
            <person name="Rohde M."/>
            <person name="Bristow J."/>
            <person name="Eisen J.A."/>
            <person name="Markowitz V."/>
            <person name="Hugenholtz P."/>
            <person name="Kyrpides N.C."/>
            <person name="Klenk H.P."/>
        </authorList>
    </citation>
    <scope>NUCLEOTIDE SEQUENCE [LARGE SCALE GENOMIC DNA]</scope>
    <source>
        <strain evidence="2">DSM 12940 / JCM 11049 / AX-2</strain>
    </source>
</reference>
<dbReference type="Proteomes" id="UP000002071">
    <property type="component" value="Chromosome"/>
</dbReference>
<dbReference type="AlphaFoldDB" id="C7NPF5"/>
<dbReference type="HOGENOM" id="CLU_3194425_0_0_2"/>
<dbReference type="EMBL" id="CP001687">
    <property type="protein sequence ID" value="ACV12710.1"/>
    <property type="molecule type" value="Genomic_DNA"/>
</dbReference>
<gene>
    <name evidence="1" type="ordered locus">Huta_2546</name>
</gene>
<dbReference type="KEGG" id="hut:Huta_2546"/>
<evidence type="ECO:0008006" key="3">
    <source>
        <dbReference type="Google" id="ProtNLM"/>
    </source>
</evidence>
<evidence type="ECO:0000313" key="1">
    <source>
        <dbReference type="EMBL" id="ACV12710.1"/>
    </source>
</evidence>
<protein>
    <recommendedName>
        <fullName evidence="3">TFIIS-type domain-containing protein</fullName>
    </recommendedName>
</protein>
<dbReference type="eggNOG" id="arCOG08096">
    <property type="taxonomic scope" value="Archaea"/>
</dbReference>
<name>C7NPF5_HALUD</name>
<dbReference type="SUPFAM" id="SSF144020">
    <property type="entry name" value="FdhE-like"/>
    <property type="match status" value="1"/>
</dbReference>
<organism evidence="1 2">
    <name type="scientific">Halorhabdus utahensis (strain DSM 12940 / JCM 11049 / AX-2)</name>
    <dbReference type="NCBI Taxonomy" id="519442"/>
    <lineage>
        <taxon>Archaea</taxon>
        <taxon>Methanobacteriati</taxon>
        <taxon>Methanobacteriota</taxon>
        <taxon>Stenosarchaea group</taxon>
        <taxon>Halobacteria</taxon>
        <taxon>Halobacteriales</taxon>
        <taxon>Haloarculaceae</taxon>
        <taxon>Halorhabdus</taxon>
    </lineage>
</organism>
<dbReference type="GeneID" id="54763388"/>
<dbReference type="Pfam" id="PF26358">
    <property type="entry name" value="EcdD_BsdD_detox"/>
    <property type="match status" value="1"/>
</dbReference>